<accession>F4WPT0</accession>
<dbReference type="Proteomes" id="UP000007755">
    <property type="component" value="Unassembled WGS sequence"/>
</dbReference>
<dbReference type="InterPro" id="IPR036179">
    <property type="entry name" value="Ig-like_dom_sf"/>
</dbReference>
<reference evidence="2" key="1">
    <citation type="submission" date="2011-02" db="EMBL/GenBank/DDBJ databases">
        <title>The genome of the leaf-cutting ant Acromyrmex echinatior suggests key adaptations to social evolution and fungus farming.</title>
        <authorList>
            <person name="Nygaard S."/>
            <person name="Zhang G."/>
        </authorList>
    </citation>
    <scope>NUCLEOTIDE SEQUENCE</scope>
</reference>
<dbReference type="InParanoid" id="F4WPT0"/>
<keyword evidence="3" id="KW-1185">Reference proteome</keyword>
<organism evidence="3">
    <name type="scientific">Acromyrmex echinatior</name>
    <name type="common">Panamanian leafcutter ant</name>
    <name type="synonym">Acromyrmex octospinosus echinatior</name>
    <dbReference type="NCBI Taxonomy" id="103372"/>
    <lineage>
        <taxon>Eukaryota</taxon>
        <taxon>Metazoa</taxon>
        <taxon>Ecdysozoa</taxon>
        <taxon>Arthropoda</taxon>
        <taxon>Hexapoda</taxon>
        <taxon>Insecta</taxon>
        <taxon>Pterygota</taxon>
        <taxon>Neoptera</taxon>
        <taxon>Endopterygota</taxon>
        <taxon>Hymenoptera</taxon>
        <taxon>Apocrita</taxon>
        <taxon>Aculeata</taxon>
        <taxon>Formicoidea</taxon>
        <taxon>Formicidae</taxon>
        <taxon>Myrmicinae</taxon>
        <taxon>Acromyrmex</taxon>
    </lineage>
</organism>
<protein>
    <recommendedName>
        <fullName evidence="4">Ig-like domain-containing protein</fullName>
    </recommendedName>
</protein>
<dbReference type="PANTHER" id="PTHR23278">
    <property type="entry name" value="SIDESTEP PROTEIN"/>
    <property type="match status" value="1"/>
</dbReference>
<dbReference type="OrthoDB" id="10006996at2759"/>
<dbReference type="AlphaFoldDB" id="F4WPT0"/>
<evidence type="ECO:0000313" key="3">
    <source>
        <dbReference type="Proteomes" id="UP000007755"/>
    </source>
</evidence>
<proteinExistence type="predicted"/>
<feature type="region of interest" description="Disordered" evidence="1">
    <location>
        <begin position="1"/>
        <end position="22"/>
    </location>
</feature>
<evidence type="ECO:0008006" key="4">
    <source>
        <dbReference type="Google" id="ProtNLM"/>
    </source>
</evidence>
<feature type="compositionally biased region" description="Basic and acidic residues" evidence="1">
    <location>
        <begin position="1"/>
        <end position="14"/>
    </location>
</feature>
<dbReference type="SUPFAM" id="SSF48726">
    <property type="entry name" value="Immunoglobulin"/>
    <property type="match status" value="1"/>
</dbReference>
<dbReference type="STRING" id="103372.F4WPT0"/>
<dbReference type="PANTHER" id="PTHR23278:SF31">
    <property type="entry name" value="SIDESTEP II, ISOFORM A"/>
    <property type="match status" value="1"/>
</dbReference>
<name>F4WPT0_ACREC</name>
<gene>
    <name evidence="2" type="ORF">G5I_07794</name>
</gene>
<dbReference type="Gene3D" id="2.60.40.10">
    <property type="entry name" value="Immunoglobulins"/>
    <property type="match status" value="1"/>
</dbReference>
<dbReference type="EMBL" id="GL888255">
    <property type="protein sequence ID" value="EGI63759.1"/>
    <property type="molecule type" value="Genomic_DNA"/>
</dbReference>
<evidence type="ECO:0000313" key="2">
    <source>
        <dbReference type="EMBL" id="EGI63759.1"/>
    </source>
</evidence>
<dbReference type="InterPro" id="IPR013783">
    <property type="entry name" value="Ig-like_fold"/>
</dbReference>
<evidence type="ECO:0000256" key="1">
    <source>
        <dbReference type="SAM" id="MobiDB-lite"/>
    </source>
</evidence>
<sequence length="221" mass="24605">MRTRTGDRDRKDNIEGDGEPQIAVERAIRSPPVIENAEIELSLVLRLDYKLSLESPVTYRIILNRLPRPTAAQLVHEGIGLSSRRQSGKLERQSAKCKHRHRDTTVVVIGCADSISGAAVREVGEAHRCTLGRNCLSELTAAKFASKTAIDAREKPVTKAHHSSDSGVFGPRAFFRTSFPSPAVLVIDDIKRHDAATYRCRVDFRKGQTRSFRYNLTVIGE</sequence>